<dbReference type="Proteomes" id="UP000012249">
    <property type="component" value="Unassembled WGS sequence"/>
</dbReference>
<sequence>MDISTKSIFKKKHLQQPELKFLNRGDFYTIKTPAKDYLFIRYAIKVGSEEKSYYVAIYEFNNEVLGKIIFEKFDILMNEQAIYGGQYYFLDAFDLDENGVPIFIFHHNGYDGYINEFARIKNSRLQSMFLTGGDAC</sequence>
<evidence type="ECO:0000313" key="1">
    <source>
        <dbReference type="EMBL" id="EMY15808.1"/>
    </source>
</evidence>
<protein>
    <submittedName>
        <fullName evidence="1">Uncharacterized protein</fullName>
    </submittedName>
</protein>
<name>N1U5N9_9LEPT</name>
<organism evidence="1 2">
    <name type="scientific">Leptospira weilii str. Ecochallenge</name>
    <dbReference type="NCBI Taxonomy" id="1049986"/>
    <lineage>
        <taxon>Bacteria</taxon>
        <taxon>Pseudomonadati</taxon>
        <taxon>Spirochaetota</taxon>
        <taxon>Spirochaetia</taxon>
        <taxon>Leptospirales</taxon>
        <taxon>Leptospiraceae</taxon>
        <taxon>Leptospira</taxon>
    </lineage>
</organism>
<reference evidence="1 2" key="1">
    <citation type="submission" date="2013-02" db="EMBL/GenBank/DDBJ databases">
        <authorList>
            <person name="Harkins D.M."/>
            <person name="Durkin A.S."/>
            <person name="Brinkac L.M."/>
            <person name="Haft D.H."/>
            <person name="Selengut J.D."/>
            <person name="Sanka R."/>
            <person name="DePew J."/>
            <person name="Purushe J."/>
            <person name="Haake D.A."/>
            <person name="Matsunaga J."/>
            <person name="Vinetz J.M."/>
            <person name="Sutton G.G."/>
            <person name="Nierman W.C."/>
            <person name="Fouts D.E."/>
        </authorList>
    </citation>
    <scope>NUCLEOTIDE SEQUENCE [LARGE SCALE GENOMIC DNA]</scope>
    <source>
        <strain evidence="1 2">Ecochallenge</strain>
    </source>
</reference>
<comment type="caution">
    <text evidence="1">The sequence shown here is derived from an EMBL/GenBank/DDBJ whole genome shotgun (WGS) entry which is preliminary data.</text>
</comment>
<dbReference type="EMBL" id="AHMI02000065">
    <property type="protein sequence ID" value="EMY15808.1"/>
    <property type="molecule type" value="Genomic_DNA"/>
</dbReference>
<evidence type="ECO:0000313" key="2">
    <source>
        <dbReference type="Proteomes" id="UP000012249"/>
    </source>
</evidence>
<gene>
    <name evidence="1" type="ORF">LEP1GSC043_0067</name>
</gene>
<dbReference type="AlphaFoldDB" id="N1U5N9"/>
<proteinExistence type="predicted"/>
<accession>N1U5N9</accession>